<sequence>MSAPIKLQRQTPAKWGQSQASLYAEAVNEIQQLGHQHWTDHNIHDPGITLLEVLAYGLSETAFRTALPMADLLAEHPEEKTVYRAREILPNRALTVLDYRKLLIDLPGVRNAWFSEHPLTLYLDTRDGSLSRTAASDPWIEAVSVRGLFDVLLDHEPETDQSETEKLVHKTLMQNRSLAQDFISISAVPEQGFRLCAELEVAPEIDVNELLAQIYFTVQNYLAPVVNNYTYAELEHRFSAEALFNGPRLRCGFIFDEELLASELRTELRLSDIYNLLMDLPGLTHIREAVITDADTAKITQPWLVPVKPQHKPTLNLDGSRVVIYKRHVPIQPNLEKVKLRFLQLMAELRQKNETPIDEDLPLPQGVQQQVERYVSIQTELPQVYGIGSEGLPANADQTRQRDAHNLSAFISQLEQLPANFLMQLKHLALLYSTRPEQEATTFFQALSTGVRTSSYHDADPVAAMRSLQNISHERERRHRFLDHLSARLGESFAPYASMMQSHFSAHSLAVAADKCYFLQDYPTLSYHRAGAYEYSAKQPEDIWNSENVSGLERRIARLLGIRNYRRRSLSEVAYDIYAEIDTTPDDEFRFRVLHRVSGKILLSSSKHYVTKAEAIAEMQLAIHYAQQPESYQRKLTSDNRHYFNIVDETDEVLARRIEYFNDENAMEEAISGLMQYLQEHYAEEGFYLIENLLLLPPAAFDEFLTVCVDNACTPCADHDPYSYRVHFVFPAFAGRFTNMAFRDYVESVVRAETPAHLLPKICWLDQATMAAFENVYRDWLEIKSGAKTAQAKQKWRAMLDALIEMKSVYPTERLRQCSPVEGTEVQEKFIVGRTSLGSSDSAE</sequence>
<comment type="caution">
    <text evidence="1">The sequence shown here is derived from an EMBL/GenBank/DDBJ whole genome shotgun (WGS) entry which is preliminary data.</text>
</comment>
<dbReference type="OrthoDB" id="8263000at2"/>
<dbReference type="RefSeq" id="WP_133590514.1">
    <property type="nucleotide sequence ID" value="NZ_CP037953.1"/>
</dbReference>
<name>A0A4R6US04_9GAMM</name>
<reference evidence="1 2" key="1">
    <citation type="submission" date="2019-03" db="EMBL/GenBank/DDBJ databases">
        <title>Genomic Encyclopedia of Type Strains, Phase IV (KMG-IV): sequencing the most valuable type-strain genomes for metagenomic binning, comparative biology and taxonomic classification.</title>
        <authorList>
            <person name="Goeker M."/>
        </authorList>
    </citation>
    <scope>NUCLEOTIDE SEQUENCE [LARGE SCALE GENOMIC DNA]</scope>
    <source>
        <strain evidence="1 2">DSM 103792</strain>
    </source>
</reference>
<evidence type="ECO:0000313" key="1">
    <source>
        <dbReference type="EMBL" id="TDQ48075.1"/>
    </source>
</evidence>
<protein>
    <submittedName>
        <fullName evidence="1">Uncharacterized protein</fullName>
    </submittedName>
</protein>
<dbReference type="EMBL" id="SNYM01000008">
    <property type="protein sequence ID" value="TDQ48075.1"/>
    <property type="molecule type" value="Genomic_DNA"/>
</dbReference>
<keyword evidence="2" id="KW-1185">Reference proteome</keyword>
<accession>A0A4R6US04</accession>
<organism evidence="1 2">
    <name type="scientific">Permianibacter aggregans</name>
    <dbReference type="NCBI Taxonomy" id="1510150"/>
    <lineage>
        <taxon>Bacteria</taxon>
        <taxon>Pseudomonadati</taxon>
        <taxon>Pseudomonadota</taxon>
        <taxon>Gammaproteobacteria</taxon>
        <taxon>Pseudomonadales</taxon>
        <taxon>Pseudomonadaceae</taxon>
        <taxon>Permianibacter</taxon>
    </lineage>
</organism>
<dbReference type="AlphaFoldDB" id="A0A4R6US04"/>
<evidence type="ECO:0000313" key="2">
    <source>
        <dbReference type="Proteomes" id="UP000295375"/>
    </source>
</evidence>
<gene>
    <name evidence="1" type="ORF">EV696_10855</name>
</gene>
<dbReference type="Proteomes" id="UP000295375">
    <property type="component" value="Unassembled WGS sequence"/>
</dbReference>
<proteinExistence type="predicted"/>
<dbReference type="Gene3D" id="2.30.29.80">
    <property type="match status" value="1"/>
</dbReference>